<keyword evidence="2" id="KW-1185">Reference proteome</keyword>
<name>A0AA38VW63_9PEZI</name>
<reference evidence="1" key="1">
    <citation type="submission" date="2022-07" db="EMBL/GenBank/DDBJ databases">
        <title>Fungi with potential for degradation of polypropylene.</title>
        <authorList>
            <person name="Gostincar C."/>
        </authorList>
    </citation>
    <scope>NUCLEOTIDE SEQUENCE</scope>
    <source>
        <strain evidence="1">EXF-13308</strain>
    </source>
</reference>
<evidence type="ECO:0000313" key="1">
    <source>
        <dbReference type="EMBL" id="KAJ9155528.1"/>
    </source>
</evidence>
<proteinExistence type="predicted"/>
<dbReference type="EMBL" id="JANBVO010000003">
    <property type="protein sequence ID" value="KAJ9155528.1"/>
    <property type="molecule type" value="Genomic_DNA"/>
</dbReference>
<evidence type="ECO:0000313" key="2">
    <source>
        <dbReference type="Proteomes" id="UP001174694"/>
    </source>
</evidence>
<dbReference type="InterPro" id="IPR011050">
    <property type="entry name" value="Pectin_lyase_fold/virulence"/>
</dbReference>
<gene>
    <name evidence="1" type="ORF">NKR23_g1958</name>
</gene>
<organism evidence="1 2">
    <name type="scientific">Pleurostoma richardsiae</name>
    <dbReference type="NCBI Taxonomy" id="41990"/>
    <lineage>
        <taxon>Eukaryota</taxon>
        <taxon>Fungi</taxon>
        <taxon>Dikarya</taxon>
        <taxon>Ascomycota</taxon>
        <taxon>Pezizomycotina</taxon>
        <taxon>Sordariomycetes</taxon>
        <taxon>Sordariomycetidae</taxon>
        <taxon>Calosphaeriales</taxon>
        <taxon>Pleurostomataceae</taxon>
        <taxon>Pleurostoma</taxon>
    </lineage>
</organism>
<dbReference type="Proteomes" id="UP001174694">
    <property type="component" value="Unassembled WGS sequence"/>
</dbReference>
<dbReference type="AlphaFoldDB" id="A0AA38VW63"/>
<protein>
    <submittedName>
        <fullName evidence="1">Uncharacterized protein</fullName>
    </submittedName>
</protein>
<comment type="caution">
    <text evidence="1">The sequence shown here is derived from an EMBL/GenBank/DDBJ whole genome shotgun (WGS) entry which is preliminary data.</text>
</comment>
<dbReference type="SUPFAM" id="SSF51126">
    <property type="entry name" value="Pectin lyase-like"/>
    <property type="match status" value="1"/>
</dbReference>
<sequence length="273" mass="28723">MKSTLLYLAASAAAAITGDLEFKNSGLQDQSYNLDGTNPCGLLLIQSASLFVNSTTLSKSTFDGTEDVAGIPVNAAICVLSGSNLGVDNSTISATDANVVLLAGNASSVAFVDSSISNDVGPVFILSGEDGQDLTLIEPTVTHTDLVSPLIRIANGGLNSDVFLIHSTVDMQSPLLEADACPHPCNSNIHLSILDSNIKGDVEMLDNDTYVWVHWDLTADTWIRVLDSAHVDLSNIQSNNFSLWYDGSRPENGYLASNGTALPGGGMARAYNV</sequence>
<accession>A0AA38VW63</accession>